<reference evidence="2" key="1">
    <citation type="journal article" date="2023" name="Nat. Plants">
        <title>Single-cell RNA sequencing provides a high-resolution roadmap for understanding the multicellular compartmentation of specialized metabolism.</title>
        <authorList>
            <person name="Sun S."/>
            <person name="Shen X."/>
            <person name="Li Y."/>
            <person name="Li Y."/>
            <person name="Wang S."/>
            <person name="Li R."/>
            <person name="Zhang H."/>
            <person name="Shen G."/>
            <person name="Guo B."/>
            <person name="Wei J."/>
            <person name="Xu J."/>
            <person name="St-Pierre B."/>
            <person name="Chen S."/>
            <person name="Sun C."/>
        </authorList>
    </citation>
    <scope>NUCLEOTIDE SEQUENCE [LARGE SCALE GENOMIC DNA]</scope>
</reference>
<comment type="caution">
    <text evidence="1">The sequence shown here is derived from an EMBL/GenBank/DDBJ whole genome shotgun (WGS) entry which is preliminary data.</text>
</comment>
<evidence type="ECO:0000313" key="1">
    <source>
        <dbReference type="EMBL" id="KAI5650237.1"/>
    </source>
</evidence>
<sequence>MNRTSQSPLDLKLGSITSAQMKKLKLQEAHSMISYMEEALKRKIEELPKLFTMCSVVNEQSREQIGSRVLILDSIDSRSSALCDWGFEAIVSSRFLLSIYKGVLSLNVGVEATKSLIEVLQSKEVILGRIWIQLNNER</sequence>
<proteinExistence type="predicted"/>
<gene>
    <name evidence="1" type="ORF">M9H77_36242</name>
</gene>
<name>A0ACB9ZVH5_CATRO</name>
<dbReference type="EMBL" id="CM044708">
    <property type="protein sequence ID" value="KAI5650237.1"/>
    <property type="molecule type" value="Genomic_DNA"/>
</dbReference>
<evidence type="ECO:0000313" key="2">
    <source>
        <dbReference type="Proteomes" id="UP001060085"/>
    </source>
</evidence>
<dbReference type="Proteomes" id="UP001060085">
    <property type="component" value="Linkage Group LG08"/>
</dbReference>
<protein>
    <submittedName>
        <fullName evidence="1">Uncharacterized protein</fullName>
    </submittedName>
</protein>
<keyword evidence="2" id="KW-1185">Reference proteome</keyword>
<organism evidence="1 2">
    <name type="scientific">Catharanthus roseus</name>
    <name type="common">Madagascar periwinkle</name>
    <name type="synonym">Vinca rosea</name>
    <dbReference type="NCBI Taxonomy" id="4058"/>
    <lineage>
        <taxon>Eukaryota</taxon>
        <taxon>Viridiplantae</taxon>
        <taxon>Streptophyta</taxon>
        <taxon>Embryophyta</taxon>
        <taxon>Tracheophyta</taxon>
        <taxon>Spermatophyta</taxon>
        <taxon>Magnoliopsida</taxon>
        <taxon>eudicotyledons</taxon>
        <taxon>Gunneridae</taxon>
        <taxon>Pentapetalae</taxon>
        <taxon>asterids</taxon>
        <taxon>lamiids</taxon>
        <taxon>Gentianales</taxon>
        <taxon>Apocynaceae</taxon>
        <taxon>Rauvolfioideae</taxon>
        <taxon>Vinceae</taxon>
        <taxon>Catharanthinae</taxon>
        <taxon>Catharanthus</taxon>
    </lineage>
</organism>
<accession>A0ACB9ZVH5</accession>